<accession>A0ACB5T5I9</accession>
<dbReference type="Proteomes" id="UP001165064">
    <property type="component" value="Unassembled WGS sequence"/>
</dbReference>
<evidence type="ECO:0000313" key="1">
    <source>
        <dbReference type="EMBL" id="GME81792.1"/>
    </source>
</evidence>
<organism evidence="1 2">
    <name type="scientific">Ambrosiozyma monospora</name>
    <name type="common">Yeast</name>
    <name type="synonym">Endomycopsis monosporus</name>
    <dbReference type="NCBI Taxonomy" id="43982"/>
    <lineage>
        <taxon>Eukaryota</taxon>
        <taxon>Fungi</taxon>
        <taxon>Dikarya</taxon>
        <taxon>Ascomycota</taxon>
        <taxon>Saccharomycotina</taxon>
        <taxon>Pichiomycetes</taxon>
        <taxon>Pichiales</taxon>
        <taxon>Pichiaceae</taxon>
        <taxon>Ambrosiozyma</taxon>
    </lineage>
</organism>
<sequence length="536" mass="59288">MQPADYSDFIRVMVKCLKDANIYVVTLACNLICAMGDGLRGDFHKYINALVRPLLERTKEKKPSVVEALENALDICFKYSSLDEILEPTLEHMKHKTPQIRIESLKYLVRCLKATKVIPGKDDVNSIVQISIKLLSDAQAPVRTGASEVLGTLMKIIGERPFKPFLEKVDNRHIKKIEEFYGKAEISAKPKMAVPPKSTKAPAPRKAPHRLGRPDGPKPPSPQFRRGAPPVRAVSANTTPSLPRPDSKSPTSNSSPRSPLPKHPPVGKRATGTTGRSSQATGKRPSDIGVSKYAPPSALSSIPSKRGPSSPLKGSTTNTKMNLTSKPLKPVNSPAFSEPQMTSAEKQELETLRAEKAAWLIEKERLQANLKNQTEISEKYLSDLSAAQAQREEYLSRFTNLNLTVKSKETQLYRLQGDLENAKNKILSLEQRLHQTQQLNQSMINNGGVSSVSPSRSNFGNGDSTNHELSRRISDMSIHSDSGKENVLDTSASKFTPDIYDLNNTDDSWKKAAEVTNQLKARIEEMKARTRTLNPL</sequence>
<evidence type="ECO:0000313" key="2">
    <source>
        <dbReference type="Proteomes" id="UP001165064"/>
    </source>
</evidence>
<proteinExistence type="predicted"/>
<protein>
    <submittedName>
        <fullName evidence="1">Unnamed protein product</fullName>
    </submittedName>
</protein>
<comment type="caution">
    <text evidence="1">The sequence shown here is derived from an EMBL/GenBank/DDBJ whole genome shotgun (WGS) entry which is preliminary data.</text>
</comment>
<dbReference type="EMBL" id="BSXS01003702">
    <property type="protein sequence ID" value="GME81792.1"/>
    <property type="molecule type" value="Genomic_DNA"/>
</dbReference>
<name>A0ACB5T5I9_AMBMO</name>
<gene>
    <name evidence="1" type="ORF">Amon02_000514800</name>
</gene>
<reference evidence="1" key="1">
    <citation type="submission" date="2023-04" db="EMBL/GenBank/DDBJ databases">
        <title>Ambrosiozyma monospora NBRC 10751.</title>
        <authorList>
            <person name="Ichikawa N."/>
            <person name="Sato H."/>
            <person name="Tonouchi N."/>
        </authorList>
    </citation>
    <scope>NUCLEOTIDE SEQUENCE</scope>
    <source>
        <strain evidence="1">NBRC 10751</strain>
    </source>
</reference>
<keyword evidence="2" id="KW-1185">Reference proteome</keyword>